<dbReference type="Gene3D" id="3.40.50.10420">
    <property type="entry name" value="NagB/RpiA/CoA transferase-like"/>
    <property type="match status" value="1"/>
</dbReference>
<name>A0A5S3NAF4_9FLAO</name>
<dbReference type="GO" id="GO:0005524">
    <property type="term" value="F:ATP binding"/>
    <property type="evidence" value="ECO:0007669"/>
    <property type="project" value="UniProtKB-KW"/>
</dbReference>
<protein>
    <recommendedName>
        <fullName evidence="5">5-formyltetrahydrofolate cyclo-ligase</fullName>
        <ecNumber evidence="5">6.3.3.2</ecNumber>
    </recommendedName>
</protein>
<dbReference type="GO" id="GO:0030272">
    <property type="term" value="F:5-formyltetrahydrofolate cyclo-ligase activity"/>
    <property type="evidence" value="ECO:0007669"/>
    <property type="project" value="UniProtKB-EC"/>
</dbReference>
<dbReference type="NCBIfam" id="TIGR02727">
    <property type="entry name" value="MTHFS_bact"/>
    <property type="match status" value="1"/>
</dbReference>
<reference evidence="6 7" key="1">
    <citation type="submission" date="2019-05" db="EMBL/GenBank/DDBJ databases">
        <title>Polaribacter aestuariivivens sp. nov., isolated from a tidal flat.</title>
        <authorList>
            <person name="Yoon J.-H."/>
        </authorList>
    </citation>
    <scope>NUCLEOTIDE SEQUENCE [LARGE SCALE GENOMIC DNA]</scope>
    <source>
        <strain evidence="6 7">DBTF-3</strain>
    </source>
</reference>
<dbReference type="InterPro" id="IPR037171">
    <property type="entry name" value="NagB/RpiA_transferase-like"/>
</dbReference>
<dbReference type="InterPro" id="IPR002698">
    <property type="entry name" value="FTHF_cligase"/>
</dbReference>
<feature type="binding site" evidence="4">
    <location>
        <begin position="132"/>
        <end position="140"/>
    </location>
    <ligand>
        <name>ATP</name>
        <dbReference type="ChEBI" id="CHEBI:30616"/>
    </ligand>
</feature>
<dbReference type="Proteomes" id="UP000307140">
    <property type="component" value="Unassembled WGS sequence"/>
</dbReference>
<evidence type="ECO:0000256" key="4">
    <source>
        <dbReference type="PIRSR" id="PIRSR006806-1"/>
    </source>
</evidence>
<dbReference type="GO" id="GO:0009396">
    <property type="term" value="P:folic acid-containing compound biosynthetic process"/>
    <property type="evidence" value="ECO:0007669"/>
    <property type="project" value="TreeGrafter"/>
</dbReference>
<feature type="binding site" evidence="4">
    <location>
        <position position="55"/>
    </location>
    <ligand>
        <name>substrate</name>
    </ligand>
</feature>
<dbReference type="Pfam" id="PF01812">
    <property type="entry name" value="5-FTHF_cyc-lig"/>
    <property type="match status" value="1"/>
</dbReference>
<evidence type="ECO:0000313" key="7">
    <source>
        <dbReference type="Proteomes" id="UP000307140"/>
    </source>
</evidence>
<dbReference type="RefSeq" id="WP_138534500.1">
    <property type="nucleotide sequence ID" value="NZ_VANR01000001.1"/>
</dbReference>
<dbReference type="OrthoDB" id="9801938at2"/>
<dbReference type="PIRSF" id="PIRSF006806">
    <property type="entry name" value="FTHF_cligase"/>
    <property type="match status" value="1"/>
</dbReference>
<gene>
    <name evidence="6" type="ORF">FDT66_02150</name>
</gene>
<keyword evidence="6" id="KW-0436">Ligase</keyword>
<feature type="binding site" evidence="4">
    <location>
        <begin position="3"/>
        <end position="7"/>
    </location>
    <ligand>
        <name>ATP</name>
        <dbReference type="ChEBI" id="CHEBI:30616"/>
    </ligand>
</feature>
<feature type="binding site" evidence="4">
    <location>
        <position position="48"/>
    </location>
    <ligand>
        <name>substrate</name>
    </ligand>
</feature>
<dbReference type="GO" id="GO:0046872">
    <property type="term" value="F:metal ion binding"/>
    <property type="evidence" value="ECO:0007669"/>
    <property type="project" value="UniProtKB-KW"/>
</dbReference>
<comment type="catalytic activity">
    <reaction evidence="5">
        <text>(6S)-5-formyl-5,6,7,8-tetrahydrofolate + ATP = (6R)-5,10-methenyltetrahydrofolate + ADP + phosphate</text>
        <dbReference type="Rhea" id="RHEA:10488"/>
        <dbReference type="ChEBI" id="CHEBI:30616"/>
        <dbReference type="ChEBI" id="CHEBI:43474"/>
        <dbReference type="ChEBI" id="CHEBI:57455"/>
        <dbReference type="ChEBI" id="CHEBI:57457"/>
        <dbReference type="ChEBI" id="CHEBI:456216"/>
        <dbReference type="EC" id="6.3.3.2"/>
    </reaction>
</comment>
<comment type="cofactor">
    <cofactor evidence="5">
        <name>Mg(2+)</name>
        <dbReference type="ChEBI" id="CHEBI:18420"/>
    </cofactor>
</comment>
<dbReference type="GO" id="GO:0035999">
    <property type="term" value="P:tetrahydrofolate interconversion"/>
    <property type="evidence" value="ECO:0007669"/>
    <property type="project" value="TreeGrafter"/>
</dbReference>
<evidence type="ECO:0000256" key="3">
    <source>
        <dbReference type="ARBA" id="ARBA00022840"/>
    </source>
</evidence>
<evidence type="ECO:0000313" key="6">
    <source>
        <dbReference type="EMBL" id="TMM32288.1"/>
    </source>
</evidence>
<proteinExistence type="inferred from homology"/>
<keyword evidence="2 4" id="KW-0547">Nucleotide-binding</keyword>
<keyword evidence="7" id="KW-1185">Reference proteome</keyword>
<evidence type="ECO:0000256" key="5">
    <source>
        <dbReference type="RuleBase" id="RU361279"/>
    </source>
</evidence>
<dbReference type="PANTHER" id="PTHR23407">
    <property type="entry name" value="ATPASE INHIBITOR/5-FORMYLTETRAHYDROFOLATE CYCLO-LIGASE"/>
    <property type="match status" value="1"/>
</dbReference>
<comment type="caution">
    <text evidence="6">The sequence shown here is derived from an EMBL/GenBank/DDBJ whole genome shotgun (WGS) entry which is preliminary data.</text>
</comment>
<sequence>MFKKELRKIYKAKRKQLSPNQKLEMEQDIYNQIFELDFSEIQVVHLFLTIRKYDEINTQPIIDFLNKNNKTIVVSKCDFDNNTLQHFIFDKNTKLEVNSWGVPEPINAKEIHPKEIDLVFVPMLISDKNNYRVGYGKGFYDGFLAECKPTVKTIGINFFKPVSKINDIHKFDVALNQIIYPKK</sequence>
<evidence type="ECO:0000256" key="2">
    <source>
        <dbReference type="ARBA" id="ARBA00022741"/>
    </source>
</evidence>
<evidence type="ECO:0000256" key="1">
    <source>
        <dbReference type="ARBA" id="ARBA00010638"/>
    </source>
</evidence>
<dbReference type="AlphaFoldDB" id="A0A5S3NAF4"/>
<dbReference type="SUPFAM" id="SSF100950">
    <property type="entry name" value="NagB/RpiA/CoA transferase-like"/>
    <property type="match status" value="1"/>
</dbReference>
<accession>A0A5S3NAF4</accession>
<dbReference type="EC" id="6.3.3.2" evidence="5"/>
<keyword evidence="5" id="KW-0479">Metal-binding</keyword>
<organism evidence="6 7">
    <name type="scientific">Polaribacter aestuariivivens</name>
    <dbReference type="NCBI Taxonomy" id="2304626"/>
    <lineage>
        <taxon>Bacteria</taxon>
        <taxon>Pseudomonadati</taxon>
        <taxon>Bacteroidota</taxon>
        <taxon>Flavobacteriia</taxon>
        <taxon>Flavobacteriales</taxon>
        <taxon>Flavobacteriaceae</taxon>
    </lineage>
</organism>
<keyword evidence="3 4" id="KW-0067">ATP-binding</keyword>
<keyword evidence="5" id="KW-0460">Magnesium</keyword>
<comment type="similarity">
    <text evidence="1 5">Belongs to the 5-formyltetrahydrofolate cyclo-ligase family.</text>
</comment>
<dbReference type="EMBL" id="VANR01000001">
    <property type="protein sequence ID" value="TMM32288.1"/>
    <property type="molecule type" value="Genomic_DNA"/>
</dbReference>
<dbReference type="InterPro" id="IPR024185">
    <property type="entry name" value="FTHF_cligase-like_sf"/>
</dbReference>
<dbReference type="PANTHER" id="PTHR23407:SF1">
    <property type="entry name" value="5-FORMYLTETRAHYDROFOLATE CYCLO-LIGASE"/>
    <property type="match status" value="1"/>
</dbReference>